<dbReference type="FunFam" id="1.20.1070.10:FF:000122">
    <property type="entry name" value="Gastrin-releasing peptide receptor"/>
    <property type="match status" value="1"/>
</dbReference>
<gene>
    <name evidence="19" type="ORF">AALO_G00287240</name>
</gene>
<evidence type="ECO:0000256" key="7">
    <source>
        <dbReference type="ARBA" id="ARBA00023136"/>
    </source>
</evidence>
<evidence type="ECO:0000256" key="2">
    <source>
        <dbReference type="ARBA" id="ARBA00022475"/>
    </source>
</evidence>
<dbReference type="PANTHER" id="PTHR45695:SF7">
    <property type="entry name" value="GASTRIN-RELEASING PEPTIDE RECEPTOR"/>
    <property type="match status" value="1"/>
</dbReference>
<keyword evidence="3" id="KW-0597">Phosphoprotein</keyword>
<name>A0AAV6FG95_9TELE</name>
<dbReference type="InterPro" id="IPR001556">
    <property type="entry name" value="Bombsn_rcpt-like"/>
</dbReference>
<dbReference type="InterPro" id="IPR000276">
    <property type="entry name" value="GPCR_Rhodpsn"/>
</dbReference>
<evidence type="ECO:0000313" key="20">
    <source>
        <dbReference type="Proteomes" id="UP000823561"/>
    </source>
</evidence>
<feature type="transmembrane region" description="Helical" evidence="17">
    <location>
        <begin position="207"/>
        <end position="230"/>
    </location>
</feature>
<dbReference type="PANTHER" id="PTHR45695">
    <property type="entry name" value="LEUCOKININ RECEPTOR-RELATED"/>
    <property type="match status" value="1"/>
</dbReference>
<evidence type="ECO:0000256" key="4">
    <source>
        <dbReference type="ARBA" id="ARBA00022692"/>
    </source>
</evidence>
<dbReference type="PROSITE" id="PS50262">
    <property type="entry name" value="G_PROTEIN_RECEP_F1_2"/>
    <property type="match status" value="1"/>
</dbReference>
<keyword evidence="20" id="KW-1185">Reference proteome</keyword>
<dbReference type="InterPro" id="IPR017452">
    <property type="entry name" value="GPCR_Rhodpsn_7TM"/>
</dbReference>
<dbReference type="GO" id="GO:0005886">
    <property type="term" value="C:plasma membrane"/>
    <property type="evidence" value="ECO:0007669"/>
    <property type="project" value="UniProtKB-SubCell"/>
</dbReference>
<evidence type="ECO:0000256" key="17">
    <source>
        <dbReference type="SAM" id="Phobius"/>
    </source>
</evidence>
<keyword evidence="7 17" id="KW-0472">Membrane</keyword>
<dbReference type="Gene3D" id="1.20.1070.10">
    <property type="entry name" value="Rhodopsin 7-helix transmembrane proteins"/>
    <property type="match status" value="1"/>
</dbReference>
<sequence>MSEEHPVSLEEVLNMSANASSADGNLINVPDYTAWHHNTGIVVATVYALIIVIGLTGNVTLIRTFCTVKSMRNIPNLLMSSLALGDLILLVTCAPVDATRFLADEWLFGRVGCKLIPFIQLTSVGVSVFTLTALSADRYKAIVRPMDVQTSHAKICLRAAMIWLLSMTLAIPEAIFSDLQSFPIARTNDTLVTCAPYPQAGDLHPKIHSMASFLIFYVIPLFIISVYYFFIARSLIRSTSEMPVEGNVHVRRQIESRKRLAKTVLVFVGLFAICWLPSHVIYLYRCYHYSQADTSMGHYVAIVCARIMAFTNSCVNPFALYLLSKSFQKQFNKQLCCCCCPTRRRLLPPRSQSAGRNNNTRMTSLKSTNHSLASFSIVNGNHSSREVGP</sequence>
<evidence type="ECO:0000256" key="13">
    <source>
        <dbReference type="ARBA" id="ARBA00023288"/>
    </source>
</evidence>
<accession>A0AAV6FG95</accession>
<dbReference type="SMART" id="SM01381">
    <property type="entry name" value="7TM_GPCR_Srsx"/>
    <property type="match status" value="1"/>
</dbReference>
<keyword evidence="8" id="KW-0564">Palmitate</keyword>
<dbReference type="PRINTS" id="PR00358">
    <property type="entry name" value="BOMBESINR"/>
</dbReference>
<keyword evidence="2" id="KW-1003">Cell membrane</keyword>
<keyword evidence="11" id="KW-0325">Glycoprotein</keyword>
<keyword evidence="5 17" id="KW-1133">Transmembrane helix</keyword>
<comment type="subcellular location">
    <subcellularLocation>
        <location evidence="1">Cell membrane</location>
        <topology evidence="1">Multi-pass membrane protein</topology>
    </subcellularLocation>
</comment>
<dbReference type="PROSITE" id="PS00237">
    <property type="entry name" value="G_PROTEIN_RECEP_F1_1"/>
    <property type="match status" value="1"/>
</dbReference>
<feature type="transmembrane region" description="Helical" evidence="17">
    <location>
        <begin position="296"/>
        <end position="323"/>
    </location>
</feature>
<feature type="transmembrane region" description="Helical" evidence="17">
    <location>
        <begin position="260"/>
        <end position="284"/>
    </location>
</feature>
<evidence type="ECO:0000259" key="18">
    <source>
        <dbReference type="PROSITE" id="PS50262"/>
    </source>
</evidence>
<evidence type="ECO:0000256" key="12">
    <source>
        <dbReference type="ARBA" id="ARBA00023224"/>
    </source>
</evidence>
<evidence type="ECO:0000256" key="14">
    <source>
        <dbReference type="ARBA" id="ARBA00073996"/>
    </source>
</evidence>
<proteinExistence type="inferred from homology"/>
<evidence type="ECO:0000256" key="16">
    <source>
        <dbReference type="RuleBase" id="RU000688"/>
    </source>
</evidence>
<evidence type="ECO:0000256" key="1">
    <source>
        <dbReference type="ARBA" id="ARBA00004651"/>
    </source>
</evidence>
<organism evidence="19 20">
    <name type="scientific">Alosa alosa</name>
    <name type="common">allis shad</name>
    <dbReference type="NCBI Taxonomy" id="278164"/>
    <lineage>
        <taxon>Eukaryota</taxon>
        <taxon>Metazoa</taxon>
        <taxon>Chordata</taxon>
        <taxon>Craniata</taxon>
        <taxon>Vertebrata</taxon>
        <taxon>Euteleostomi</taxon>
        <taxon>Actinopterygii</taxon>
        <taxon>Neopterygii</taxon>
        <taxon>Teleostei</taxon>
        <taxon>Clupei</taxon>
        <taxon>Clupeiformes</taxon>
        <taxon>Clupeoidei</taxon>
        <taxon>Clupeidae</taxon>
        <taxon>Alosa</taxon>
    </lineage>
</organism>
<comment type="caution">
    <text evidence="19">The sequence shown here is derived from an EMBL/GenBank/DDBJ whole genome shotgun (WGS) entry which is preliminary data.</text>
</comment>
<feature type="domain" description="G-protein coupled receptors family 1 profile" evidence="18">
    <location>
        <begin position="57"/>
        <end position="320"/>
    </location>
</feature>
<feature type="transmembrane region" description="Helical" evidence="17">
    <location>
        <begin position="115"/>
        <end position="134"/>
    </location>
</feature>
<keyword evidence="6 16" id="KW-0297">G-protein coupled receptor</keyword>
<feature type="transmembrane region" description="Helical" evidence="17">
    <location>
        <begin position="155"/>
        <end position="176"/>
    </location>
</feature>
<evidence type="ECO:0000313" key="19">
    <source>
        <dbReference type="EMBL" id="KAG5261690.1"/>
    </source>
</evidence>
<feature type="transmembrane region" description="Helical" evidence="17">
    <location>
        <begin position="40"/>
        <end position="61"/>
    </location>
</feature>
<keyword evidence="9" id="KW-1015">Disulfide bond</keyword>
<dbReference type="Pfam" id="PF00001">
    <property type="entry name" value="7tm_1"/>
    <property type="match status" value="1"/>
</dbReference>
<reference evidence="19" key="1">
    <citation type="submission" date="2020-10" db="EMBL/GenBank/DDBJ databases">
        <title>Chromosome-scale genome assembly of the Allis shad, Alosa alosa.</title>
        <authorList>
            <person name="Margot Z."/>
            <person name="Christophe K."/>
            <person name="Cabau C."/>
            <person name="Louis A."/>
            <person name="Berthelot C."/>
            <person name="Parey E."/>
            <person name="Roest Crollius H."/>
            <person name="Montfort J."/>
            <person name="Robinson-Rechavi M."/>
            <person name="Bucao C."/>
            <person name="Bouchez O."/>
            <person name="Gislard M."/>
            <person name="Lluch J."/>
            <person name="Milhes M."/>
            <person name="Lampietro C."/>
            <person name="Lopez Roques C."/>
            <person name="Donnadieu C."/>
            <person name="Braasch I."/>
            <person name="Desvignes T."/>
            <person name="Postlethwait J."/>
            <person name="Bobe J."/>
            <person name="Guiguen Y."/>
        </authorList>
    </citation>
    <scope>NUCLEOTIDE SEQUENCE</scope>
    <source>
        <strain evidence="19">M-15738</strain>
        <tissue evidence="19">Blood</tissue>
    </source>
</reference>
<feature type="transmembrane region" description="Helical" evidence="17">
    <location>
        <begin position="82"/>
        <end position="103"/>
    </location>
</feature>
<dbReference type="GO" id="GO:0008188">
    <property type="term" value="F:neuropeptide receptor activity"/>
    <property type="evidence" value="ECO:0007669"/>
    <property type="project" value="TreeGrafter"/>
</dbReference>
<evidence type="ECO:0000256" key="9">
    <source>
        <dbReference type="ARBA" id="ARBA00023157"/>
    </source>
</evidence>
<dbReference type="EMBL" id="JADWDJ010000023">
    <property type="protein sequence ID" value="KAG5261690.1"/>
    <property type="molecule type" value="Genomic_DNA"/>
</dbReference>
<dbReference type="AlphaFoldDB" id="A0AAV6FG95"/>
<protein>
    <recommendedName>
        <fullName evidence="14">Gastrin-releasing peptide receptor</fullName>
    </recommendedName>
    <alternativeName>
        <fullName evidence="15">GRP-preferring bombesin receptor</fullName>
    </alternativeName>
</protein>
<evidence type="ECO:0000256" key="8">
    <source>
        <dbReference type="ARBA" id="ARBA00023139"/>
    </source>
</evidence>
<dbReference type="SUPFAM" id="SSF81321">
    <property type="entry name" value="Family A G protein-coupled receptor-like"/>
    <property type="match status" value="1"/>
</dbReference>
<keyword evidence="10 16" id="KW-0675">Receptor</keyword>
<comment type="similarity">
    <text evidence="16">Belongs to the G-protein coupled receptor 1 family.</text>
</comment>
<evidence type="ECO:0000256" key="3">
    <source>
        <dbReference type="ARBA" id="ARBA00022553"/>
    </source>
</evidence>
<keyword evidence="4 16" id="KW-0812">Transmembrane</keyword>
<keyword evidence="13" id="KW-0449">Lipoprotein</keyword>
<evidence type="ECO:0000256" key="11">
    <source>
        <dbReference type="ARBA" id="ARBA00023180"/>
    </source>
</evidence>
<evidence type="ECO:0000256" key="6">
    <source>
        <dbReference type="ARBA" id="ARBA00023040"/>
    </source>
</evidence>
<evidence type="ECO:0000256" key="5">
    <source>
        <dbReference type="ARBA" id="ARBA00022989"/>
    </source>
</evidence>
<evidence type="ECO:0000256" key="15">
    <source>
        <dbReference type="ARBA" id="ARBA00077781"/>
    </source>
</evidence>
<dbReference type="PRINTS" id="PR00237">
    <property type="entry name" value="GPCRRHODOPSN"/>
</dbReference>
<dbReference type="Proteomes" id="UP000823561">
    <property type="component" value="Chromosome 23"/>
</dbReference>
<evidence type="ECO:0000256" key="10">
    <source>
        <dbReference type="ARBA" id="ARBA00023170"/>
    </source>
</evidence>
<keyword evidence="12 16" id="KW-0807">Transducer</keyword>